<keyword evidence="1" id="KW-0677">Repeat</keyword>
<evidence type="ECO:0000256" key="2">
    <source>
        <dbReference type="SAM" id="MobiDB-lite"/>
    </source>
</evidence>
<dbReference type="SUPFAM" id="SSF52540">
    <property type="entry name" value="P-loop containing nucleoside triphosphate hydrolases"/>
    <property type="match status" value="1"/>
</dbReference>
<gene>
    <name evidence="4" type="ORF">DFP72DRAFT_935751</name>
</gene>
<dbReference type="Pfam" id="PF24883">
    <property type="entry name" value="NPHP3_N"/>
    <property type="match status" value="1"/>
</dbReference>
<proteinExistence type="predicted"/>
<protein>
    <recommendedName>
        <fullName evidence="3">NACHT domain-containing protein</fullName>
    </recommendedName>
</protein>
<sequence length="660" mass="74577">MSHDGTTASNVTHQYFGGPVTMQSTTVHHVDNANLGVNNGNMYQQGNRSHSSCGEGQDHLIEASRRYLAENMAAGALHDSEERVNAPKCMPETRIAVQSKIISWISDGHKDSNPKRFLWVTGPAGTGKTAIMGSIAEQCKERGIPAISFFFSNRSSTANRRSKKRLVATLAYQLLQDESPEMVEARISTCQAIQRDPAILQKSLQTQLDNLILRPLRQLGQSRDETCGRMTILIDGLDECDLVEDEPELHSTSDRRSQQRTKEDDHREILTTLLHASQGASSSITIVLASRPDSAIRSFFSHIQTQAVTRELFLAGKYGADADIRQIRRQYDLPSDWPGAPALYILVRIASGQFIYAATAMRFIEGSPLEVQDGRATYTGLLTPHQRLQRILELRPKAPRPKSLHLGPLDALNTLYNSLLRTCPEPRLSVTWLQAIRILRVLNHDVYNGPAPPWLIRLVLELSPGEEQSVLGPLSSMLKIPSGKDRKSSDKLYTFYHASFLDFIDDKTRCNDLYVSPEEVKDFISHRYFQTLNNHLNRIPAGGSLYYLAMDFPGEPFLKFSSKTAFRAAESAIISCNVRMWAQYVAEAHTTHKRYFIRLMFSMVHQGCSWHCRPACKHWRETMLDVLRRKGWTVPTASQRSRSRWSDIQILEWDFSPPKV</sequence>
<evidence type="ECO:0000256" key="1">
    <source>
        <dbReference type="ARBA" id="ARBA00022737"/>
    </source>
</evidence>
<dbReference type="InterPro" id="IPR056884">
    <property type="entry name" value="NPHP3-like_N"/>
</dbReference>
<dbReference type="OrthoDB" id="4760524at2759"/>
<dbReference type="PANTHER" id="PTHR10039:SF14">
    <property type="entry name" value="NACHT DOMAIN-CONTAINING PROTEIN"/>
    <property type="match status" value="1"/>
</dbReference>
<dbReference type="PANTHER" id="PTHR10039">
    <property type="entry name" value="AMELOGENIN"/>
    <property type="match status" value="1"/>
</dbReference>
<accession>A0A8H6LW93</accession>
<evidence type="ECO:0000313" key="5">
    <source>
        <dbReference type="Proteomes" id="UP000521943"/>
    </source>
</evidence>
<dbReference type="Gene3D" id="3.40.50.300">
    <property type="entry name" value="P-loop containing nucleotide triphosphate hydrolases"/>
    <property type="match status" value="1"/>
</dbReference>
<dbReference type="InterPro" id="IPR027417">
    <property type="entry name" value="P-loop_NTPase"/>
</dbReference>
<reference evidence="4 5" key="1">
    <citation type="submission" date="2020-07" db="EMBL/GenBank/DDBJ databases">
        <title>Comparative genomics of pyrophilous fungi reveals a link between fire events and developmental genes.</title>
        <authorList>
            <consortium name="DOE Joint Genome Institute"/>
            <person name="Steindorff A.S."/>
            <person name="Carver A."/>
            <person name="Calhoun S."/>
            <person name="Stillman K."/>
            <person name="Liu H."/>
            <person name="Lipzen A."/>
            <person name="Pangilinan J."/>
            <person name="Labutti K."/>
            <person name="Bruns T.D."/>
            <person name="Grigoriev I.V."/>
        </authorList>
    </citation>
    <scope>NUCLEOTIDE SEQUENCE [LARGE SCALE GENOMIC DNA]</scope>
    <source>
        <strain evidence="4 5">CBS 144469</strain>
    </source>
</reference>
<name>A0A8H6LW93_9AGAR</name>
<dbReference type="InterPro" id="IPR007111">
    <property type="entry name" value="NACHT_NTPase"/>
</dbReference>
<keyword evidence="5" id="KW-1185">Reference proteome</keyword>
<dbReference type="EMBL" id="JACGCI010000160">
    <property type="protein sequence ID" value="KAF6743057.1"/>
    <property type="molecule type" value="Genomic_DNA"/>
</dbReference>
<feature type="compositionally biased region" description="Basic and acidic residues" evidence="2">
    <location>
        <begin position="248"/>
        <end position="265"/>
    </location>
</feature>
<dbReference type="Proteomes" id="UP000521943">
    <property type="component" value="Unassembled WGS sequence"/>
</dbReference>
<evidence type="ECO:0000313" key="4">
    <source>
        <dbReference type="EMBL" id="KAF6743057.1"/>
    </source>
</evidence>
<organism evidence="4 5">
    <name type="scientific">Ephemerocybe angulata</name>
    <dbReference type="NCBI Taxonomy" id="980116"/>
    <lineage>
        <taxon>Eukaryota</taxon>
        <taxon>Fungi</taxon>
        <taxon>Dikarya</taxon>
        <taxon>Basidiomycota</taxon>
        <taxon>Agaricomycotina</taxon>
        <taxon>Agaricomycetes</taxon>
        <taxon>Agaricomycetidae</taxon>
        <taxon>Agaricales</taxon>
        <taxon>Agaricineae</taxon>
        <taxon>Psathyrellaceae</taxon>
        <taxon>Ephemerocybe</taxon>
    </lineage>
</organism>
<evidence type="ECO:0000259" key="3">
    <source>
        <dbReference type="PROSITE" id="PS50837"/>
    </source>
</evidence>
<dbReference type="PROSITE" id="PS50837">
    <property type="entry name" value="NACHT"/>
    <property type="match status" value="1"/>
</dbReference>
<feature type="domain" description="NACHT" evidence="3">
    <location>
        <begin position="116"/>
        <end position="294"/>
    </location>
</feature>
<dbReference type="AlphaFoldDB" id="A0A8H6LW93"/>
<feature type="region of interest" description="Disordered" evidence="2">
    <location>
        <begin position="245"/>
        <end position="265"/>
    </location>
</feature>
<comment type="caution">
    <text evidence="4">The sequence shown here is derived from an EMBL/GenBank/DDBJ whole genome shotgun (WGS) entry which is preliminary data.</text>
</comment>